<evidence type="ECO:0000313" key="2">
    <source>
        <dbReference type="Proteomes" id="UP000290365"/>
    </source>
</evidence>
<sequence length="357" mass="38969">MEACLMASREDKILYLSRRDVESVCEGIDVVGAIRDLFRLHGSGQTVLPEEAYLGWKNDLGEQVRSLNMPGYVGGSLNIAGTKIINGNIANPSRGLPRASGLTMVYDKTSVRINCVMEGAYLSSLRTACVTALSADVFKGREIEQVAVIGAGVLAQAHIELLAKRLPHLSSIRIFDISSERIASLRAEVSALLQAKGVELRETATAEEAIRAAQLIIPATTTTSGYIPFAWLQPGAILVNISLDDPLPEVVFKAAKVVVDDWKLVKDDPRRLIGRMYRAGQIIGPDEPADEQSAEGQQRRRIDAELGEVVAGKKEGRQHLDDIILMNPFGMSIEDVTLAAHVYQKALEMNIGVWLER</sequence>
<dbReference type="PANTHER" id="PTHR13812:SF19">
    <property type="entry name" value="KETIMINE REDUCTASE MU-CRYSTALLIN"/>
    <property type="match status" value="1"/>
</dbReference>
<dbReference type="Gene3D" id="3.30.1780.10">
    <property type="entry name" value="ornithine cyclodeaminase, domain 1"/>
    <property type="match status" value="1"/>
</dbReference>
<dbReference type="InterPro" id="IPR003462">
    <property type="entry name" value="ODC_Mu_crystall"/>
</dbReference>
<dbReference type="PIRSF" id="PIRSF001439">
    <property type="entry name" value="CryM"/>
    <property type="match status" value="1"/>
</dbReference>
<dbReference type="SUPFAM" id="SSF51735">
    <property type="entry name" value="NAD(P)-binding Rossmann-fold domains"/>
    <property type="match status" value="1"/>
</dbReference>
<dbReference type="OrthoDB" id="9792005at2"/>
<dbReference type="KEGG" id="kbs:EPA93_24145"/>
<reference evidence="1 2" key="1">
    <citation type="submission" date="2019-01" db="EMBL/GenBank/DDBJ databases">
        <title>Ktedonosporobacter rubrisoli SCAWS-G2.</title>
        <authorList>
            <person name="Huang Y."/>
            <person name="Yan B."/>
        </authorList>
    </citation>
    <scope>NUCLEOTIDE SEQUENCE [LARGE SCALE GENOMIC DNA]</scope>
    <source>
        <strain evidence="1 2">SCAWS-G2</strain>
    </source>
</reference>
<dbReference type="GO" id="GO:0005737">
    <property type="term" value="C:cytoplasm"/>
    <property type="evidence" value="ECO:0007669"/>
    <property type="project" value="TreeGrafter"/>
</dbReference>
<proteinExistence type="predicted"/>
<dbReference type="InterPro" id="IPR023401">
    <property type="entry name" value="ODC_N"/>
</dbReference>
<dbReference type="Proteomes" id="UP000290365">
    <property type="component" value="Chromosome"/>
</dbReference>
<keyword evidence="2" id="KW-1185">Reference proteome</keyword>
<dbReference type="InterPro" id="IPR036291">
    <property type="entry name" value="NAD(P)-bd_dom_sf"/>
</dbReference>
<organism evidence="1 2">
    <name type="scientific">Ktedonosporobacter rubrisoli</name>
    <dbReference type="NCBI Taxonomy" id="2509675"/>
    <lineage>
        <taxon>Bacteria</taxon>
        <taxon>Bacillati</taxon>
        <taxon>Chloroflexota</taxon>
        <taxon>Ktedonobacteria</taxon>
        <taxon>Ktedonobacterales</taxon>
        <taxon>Ktedonosporobacteraceae</taxon>
        <taxon>Ktedonosporobacter</taxon>
    </lineage>
</organism>
<dbReference type="Pfam" id="PF02423">
    <property type="entry name" value="OCD_Mu_crystall"/>
    <property type="match status" value="1"/>
</dbReference>
<accession>A0A4P6JU91</accession>
<protein>
    <submittedName>
        <fullName evidence="1">Ornithine cyclodeaminase</fullName>
    </submittedName>
</protein>
<name>A0A4P6JU91_KTERU</name>
<dbReference type="Gene3D" id="3.40.50.720">
    <property type="entry name" value="NAD(P)-binding Rossmann-like Domain"/>
    <property type="match status" value="1"/>
</dbReference>
<evidence type="ECO:0000313" key="1">
    <source>
        <dbReference type="EMBL" id="QBD78905.1"/>
    </source>
</evidence>
<dbReference type="PANTHER" id="PTHR13812">
    <property type="entry name" value="KETIMINE REDUCTASE MU-CRYSTALLIN"/>
    <property type="match status" value="1"/>
</dbReference>
<dbReference type="AlphaFoldDB" id="A0A4P6JU91"/>
<gene>
    <name evidence="1" type="ORF">EPA93_24145</name>
</gene>
<dbReference type="EMBL" id="CP035758">
    <property type="protein sequence ID" value="QBD78905.1"/>
    <property type="molecule type" value="Genomic_DNA"/>
</dbReference>